<name>A0A225AK64_TALAT</name>
<feature type="compositionally biased region" description="Polar residues" evidence="11">
    <location>
        <begin position="421"/>
        <end position="436"/>
    </location>
</feature>
<dbReference type="PROSITE" id="PS00497">
    <property type="entry name" value="TYROSINASE_1"/>
    <property type="match status" value="1"/>
</dbReference>
<dbReference type="InterPro" id="IPR050316">
    <property type="entry name" value="Tyrosinase/Hemocyanin"/>
</dbReference>
<sequence>MKASSWSRLVSVLAFSESINAYGITGLSGGVNADTGERPSRIDLRDLQSAGPAFDLFIQALSQWQSDDQSDIISYYEVAGIHGYPYRSWDDVNGQFQTGYCSHGSPIFPTWHRPYVALVEQRIWSYAQTIASSYPDDQRQTYVDAATTLRFPYWDWAVNSAMPDSLTYQDIVINTPSGQQSMANPLYSYKFHPLPVGTDIPSDDPLAKYDETVRSPDPSTGESRMDNVNSGMSSNSAWLTSSTYQLLSSETNYTVFSNSVLKDRGDSYNNLESIHDGVHALIGDGGHMSYFSMAAFDPIFWIHHASIDRIFALWEVINPDSYVEPMADTYGTFVIEAGTVEDVNTPLYPFHRSDDPNDFWTSATSRSTRDFGYTYPEIQDWGVDQSTLQNNVRTAINNLYNAPARKGPMEPKSARLRRQTLDGSQNASGSATTMGTNAVTGKMTKTEFDRIGVNNLPKNWAINVAVDKHALDGNPFQIHFFYGKPDDQIKPSEYFQAPNLISTYRTFTSPRVSSDNSGGDDHRSRRRSFSDKSTSSEDLSSGQISLSPLLANAFSNGILPDSQLEPEDVIPMLTDSLEWRITTADYSDASSYGEQREVPVQDLADKGQLRVAVVSRDVEPIQAGEEHLFPRYGEWVEWEDVTKGKTGGV</sequence>
<dbReference type="Proteomes" id="UP000214365">
    <property type="component" value="Unassembled WGS sequence"/>
</dbReference>
<dbReference type="GeneID" id="31005810"/>
<dbReference type="InterPro" id="IPR002227">
    <property type="entry name" value="Tyrosinase_Cu-bd"/>
</dbReference>
<evidence type="ECO:0000256" key="3">
    <source>
        <dbReference type="ARBA" id="ARBA00011906"/>
    </source>
</evidence>
<dbReference type="InterPro" id="IPR008922">
    <property type="entry name" value="Di-copper_centre_dom_sf"/>
</dbReference>
<comment type="similarity">
    <text evidence="2">Belongs to the tyrosinase family.</text>
</comment>
<dbReference type="OrthoDB" id="1658288at2759"/>
<feature type="domain" description="Tyrosinase copper-binding" evidence="12">
    <location>
        <begin position="103"/>
        <end position="120"/>
    </location>
</feature>
<gene>
    <name evidence="14" type="ORF">UA08_06054</name>
</gene>
<proteinExistence type="inferred from homology"/>
<evidence type="ECO:0000256" key="7">
    <source>
        <dbReference type="ARBA" id="ARBA00023033"/>
    </source>
</evidence>
<evidence type="ECO:0000256" key="10">
    <source>
        <dbReference type="ARBA" id="ARBA00048881"/>
    </source>
</evidence>
<dbReference type="PANTHER" id="PTHR11474:SF76">
    <property type="entry name" value="SHKT DOMAIN-CONTAINING PROTEIN"/>
    <property type="match status" value="1"/>
</dbReference>
<keyword evidence="6" id="KW-0186">Copper</keyword>
<dbReference type="EC" id="1.14.18.1" evidence="3"/>
<evidence type="ECO:0000256" key="8">
    <source>
        <dbReference type="ARBA" id="ARBA00023101"/>
    </source>
</evidence>
<evidence type="ECO:0000259" key="13">
    <source>
        <dbReference type="PROSITE" id="PS00498"/>
    </source>
</evidence>
<keyword evidence="8" id="KW-0470">Melanin biosynthesis</keyword>
<dbReference type="Gene3D" id="2.60.310.20">
    <property type="match status" value="1"/>
</dbReference>
<evidence type="ECO:0000256" key="6">
    <source>
        <dbReference type="ARBA" id="ARBA00023008"/>
    </source>
</evidence>
<evidence type="ECO:0000313" key="15">
    <source>
        <dbReference type="Proteomes" id="UP000214365"/>
    </source>
</evidence>
<dbReference type="PANTHER" id="PTHR11474">
    <property type="entry name" value="TYROSINASE FAMILY MEMBER"/>
    <property type="match status" value="1"/>
</dbReference>
<dbReference type="PRINTS" id="PR00092">
    <property type="entry name" value="TYROSINASE"/>
</dbReference>
<dbReference type="AlphaFoldDB" id="A0A225AK64"/>
<feature type="domain" description="Tyrosinase copper-binding" evidence="13">
    <location>
        <begin position="297"/>
        <end position="308"/>
    </location>
</feature>
<dbReference type="GO" id="GO:0046872">
    <property type="term" value="F:metal ion binding"/>
    <property type="evidence" value="ECO:0007669"/>
    <property type="project" value="UniProtKB-KW"/>
</dbReference>
<dbReference type="PROSITE" id="PS00498">
    <property type="entry name" value="TYROSINASE_2"/>
    <property type="match status" value="1"/>
</dbReference>
<feature type="region of interest" description="Disordered" evidence="11">
    <location>
        <begin position="506"/>
        <end position="541"/>
    </location>
</feature>
<protein>
    <recommendedName>
        <fullName evidence="3">tyrosinase</fullName>
        <ecNumber evidence="3">1.14.18.1</ecNumber>
    </recommendedName>
</protein>
<keyword evidence="5" id="KW-0560">Oxidoreductase</keyword>
<dbReference type="InterPro" id="IPR041640">
    <property type="entry name" value="Tyrosinase_C"/>
</dbReference>
<evidence type="ECO:0000256" key="5">
    <source>
        <dbReference type="ARBA" id="ARBA00023002"/>
    </source>
</evidence>
<evidence type="ECO:0000256" key="2">
    <source>
        <dbReference type="ARBA" id="ARBA00009928"/>
    </source>
</evidence>
<dbReference type="GO" id="GO:0004503">
    <property type="term" value="F:tyrosinase activity"/>
    <property type="evidence" value="ECO:0007669"/>
    <property type="project" value="UniProtKB-EC"/>
</dbReference>
<evidence type="ECO:0000256" key="9">
    <source>
        <dbReference type="ARBA" id="ARBA00048233"/>
    </source>
</evidence>
<dbReference type="GO" id="GO:0042438">
    <property type="term" value="P:melanin biosynthetic process"/>
    <property type="evidence" value="ECO:0007669"/>
    <property type="project" value="UniProtKB-KW"/>
</dbReference>
<keyword evidence="15" id="KW-1185">Reference proteome</keyword>
<evidence type="ECO:0000259" key="12">
    <source>
        <dbReference type="PROSITE" id="PS00497"/>
    </source>
</evidence>
<feature type="compositionally biased region" description="Low complexity" evidence="11">
    <location>
        <begin position="531"/>
        <end position="541"/>
    </location>
</feature>
<comment type="catalytic activity">
    <reaction evidence="10">
        <text>L-tyrosine + O2 = L-dopaquinone + H2O</text>
        <dbReference type="Rhea" id="RHEA:18117"/>
        <dbReference type="ChEBI" id="CHEBI:15377"/>
        <dbReference type="ChEBI" id="CHEBI:15379"/>
        <dbReference type="ChEBI" id="CHEBI:57924"/>
        <dbReference type="ChEBI" id="CHEBI:58315"/>
        <dbReference type="EC" id="1.14.18.1"/>
    </reaction>
</comment>
<evidence type="ECO:0000256" key="4">
    <source>
        <dbReference type="ARBA" id="ARBA00022723"/>
    </source>
</evidence>
<comment type="caution">
    <text evidence="14">The sequence shown here is derived from an EMBL/GenBank/DDBJ whole genome shotgun (WGS) entry which is preliminary data.</text>
</comment>
<keyword evidence="4" id="KW-0479">Metal-binding</keyword>
<dbReference type="EMBL" id="LFMY01000009">
    <property type="protein sequence ID" value="OKL58684.1"/>
    <property type="molecule type" value="Genomic_DNA"/>
</dbReference>
<dbReference type="SUPFAM" id="SSF48056">
    <property type="entry name" value="Di-copper centre-containing domain"/>
    <property type="match status" value="1"/>
</dbReference>
<organism evidence="14 15">
    <name type="scientific">Talaromyces atroroseus</name>
    <dbReference type="NCBI Taxonomy" id="1441469"/>
    <lineage>
        <taxon>Eukaryota</taxon>
        <taxon>Fungi</taxon>
        <taxon>Dikarya</taxon>
        <taxon>Ascomycota</taxon>
        <taxon>Pezizomycotina</taxon>
        <taxon>Eurotiomycetes</taxon>
        <taxon>Eurotiomycetidae</taxon>
        <taxon>Eurotiales</taxon>
        <taxon>Trichocomaceae</taxon>
        <taxon>Talaromyces</taxon>
        <taxon>Talaromyces sect. Trachyspermi</taxon>
    </lineage>
</organism>
<evidence type="ECO:0000256" key="1">
    <source>
        <dbReference type="ARBA" id="ARBA00001973"/>
    </source>
</evidence>
<dbReference type="Gene3D" id="1.10.1280.10">
    <property type="entry name" value="Di-copper center containing domain from catechol oxidase"/>
    <property type="match status" value="1"/>
</dbReference>
<evidence type="ECO:0000256" key="11">
    <source>
        <dbReference type="SAM" id="MobiDB-lite"/>
    </source>
</evidence>
<dbReference type="Pfam" id="PF00264">
    <property type="entry name" value="Tyrosinase"/>
    <property type="match status" value="1"/>
</dbReference>
<dbReference type="RefSeq" id="XP_020118805.1">
    <property type="nucleotide sequence ID" value="XM_020268745.1"/>
</dbReference>
<reference evidence="14 15" key="1">
    <citation type="submission" date="2015-06" db="EMBL/GenBank/DDBJ databases">
        <title>Talaromyces atroroseus IBT 11181 draft genome.</title>
        <authorList>
            <person name="Rasmussen K.B."/>
            <person name="Rasmussen S."/>
            <person name="Petersen B."/>
            <person name="Sicheritz-Ponten T."/>
            <person name="Mortensen U.H."/>
            <person name="Thrane U."/>
        </authorList>
    </citation>
    <scope>NUCLEOTIDE SEQUENCE [LARGE SCALE GENOMIC DNA]</scope>
    <source>
        <strain evidence="14 15">IBT 11181</strain>
    </source>
</reference>
<feature type="region of interest" description="Disordered" evidence="11">
    <location>
        <begin position="402"/>
        <end position="436"/>
    </location>
</feature>
<dbReference type="STRING" id="1441469.A0A225AK64"/>
<evidence type="ECO:0000313" key="14">
    <source>
        <dbReference type="EMBL" id="OKL58684.1"/>
    </source>
</evidence>
<accession>A0A225AK64</accession>
<comment type="catalytic activity">
    <reaction evidence="9">
        <text>2 L-dopa + O2 = 2 L-dopaquinone + 2 H2O</text>
        <dbReference type="Rhea" id="RHEA:34287"/>
        <dbReference type="ChEBI" id="CHEBI:15377"/>
        <dbReference type="ChEBI" id="CHEBI:15379"/>
        <dbReference type="ChEBI" id="CHEBI:57504"/>
        <dbReference type="ChEBI" id="CHEBI:57924"/>
        <dbReference type="EC" id="1.14.18.1"/>
    </reaction>
</comment>
<dbReference type="Pfam" id="PF18132">
    <property type="entry name" value="Tyrosinase_C"/>
    <property type="match status" value="1"/>
</dbReference>
<keyword evidence="7" id="KW-0503">Monooxygenase</keyword>
<comment type="cofactor">
    <cofactor evidence="1">
        <name>Cu(2+)</name>
        <dbReference type="ChEBI" id="CHEBI:29036"/>
    </cofactor>
</comment>